<dbReference type="PANTHER" id="PTHR34219:SF1">
    <property type="entry name" value="PEPSY DOMAIN-CONTAINING PROTEIN"/>
    <property type="match status" value="1"/>
</dbReference>
<feature type="transmembrane region" description="Helical" evidence="2">
    <location>
        <begin position="182"/>
        <end position="200"/>
    </location>
</feature>
<dbReference type="Pfam" id="PF03413">
    <property type="entry name" value="PepSY"/>
    <property type="match status" value="1"/>
</dbReference>
<keyword evidence="2" id="KW-1133">Transmembrane helix</keyword>
<dbReference type="PANTHER" id="PTHR34219">
    <property type="entry name" value="IRON-REGULATED INNER MEMBRANE PROTEIN-RELATED"/>
    <property type="match status" value="1"/>
</dbReference>
<dbReference type="InterPro" id="IPR025711">
    <property type="entry name" value="PepSY"/>
</dbReference>
<keyword evidence="2" id="KW-0812">Transmembrane</keyword>
<dbReference type="EMBL" id="JACHJQ010000002">
    <property type="protein sequence ID" value="MBB4906017.1"/>
    <property type="molecule type" value="Genomic_DNA"/>
</dbReference>
<keyword evidence="5" id="KW-1185">Reference proteome</keyword>
<dbReference type="RefSeq" id="WP_184810153.1">
    <property type="nucleotide sequence ID" value="NZ_JACHJQ010000002.1"/>
</dbReference>
<feature type="region of interest" description="Disordered" evidence="1">
    <location>
        <begin position="1"/>
        <end position="21"/>
    </location>
</feature>
<evidence type="ECO:0000259" key="3">
    <source>
        <dbReference type="Pfam" id="PF03413"/>
    </source>
</evidence>
<evidence type="ECO:0000313" key="4">
    <source>
        <dbReference type="EMBL" id="MBB4906017.1"/>
    </source>
</evidence>
<dbReference type="AlphaFoldDB" id="A0A7W7Q2V4"/>
<feature type="region of interest" description="Disordered" evidence="1">
    <location>
        <begin position="463"/>
        <end position="483"/>
    </location>
</feature>
<evidence type="ECO:0000256" key="1">
    <source>
        <dbReference type="SAM" id="MobiDB-lite"/>
    </source>
</evidence>
<dbReference type="Pfam" id="PF03929">
    <property type="entry name" value="PepSY_TM"/>
    <property type="match status" value="1"/>
</dbReference>
<sequence length="483" mass="51924">MSEQVHPPIARTELSEPAGPPVLPGRARGSWWWSDLRPLVLRLHFYVGVFVGPFILVAAVTGLLYTITPQLDQLLYRDALQVPVGTTQLDLSDQVTAAAAAVPDGTITEIRPPIAPDSTTRITFTAPGVAEDYTRTAFVDPYTGEVRAVLDTFGEWLPARAWIDALHRTLHLGDFGRVYSELAASWLWVLALSGTAAWAVRRRRRARVRRTLLPERSATGRARTRSWHGSAGLWLAVGMLVLSATGLTWSNFAGANVSALRAELNWTTPQTDQALPTGSGTTAVTDPAEVGATADRVLAAARAAGLTDPVAIVPAAEDGQAWQVKQIKRSLPLKQDAMAIDPATGEVLDTVRFADWPLMAQAATAGISLHMGILFGITNQILLIVLAVGIIAVVLWGYRMWWQRRPSRPGTTTPAGTQRPSATAIGVTGVVAIGLGVFFPVLGVSLLAFLALDAARQQLRGAAHRRKDEEPLDDTTATAKMAE</sequence>
<comment type="caution">
    <text evidence="4">The sequence shown here is derived from an EMBL/GenBank/DDBJ whole genome shotgun (WGS) entry which is preliminary data.</text>
</comment>
<feature type="transmembrane region" description="Helical" evidence="2">
    <location>
        <begin position="43"/>
        <end position="67"/>
    </location>
</feature>
<evidence type="ECO:0000256" key="2">
    <source>
        <dbReference type="SAM" id="Phobius"/>
    </source>
</evidence>
<organism evidence="4 5">
    <name type="scientific">Actinophytocola algeriensis</name>
    <dbReference type="NCBI Taxonomy" id="1768010"/>
    <lineage>
        <taxon>Bacteria</taxon>
        <taxon>Bacillati</taxon>
        <taxon>Actinomycetota</taxon>
        <taxon>Actinomycetes</taxon>
        <taxon>Pseudonocardiales</taxon>
        <taxon>Pseudonocardiaceae</taxon>
    </lineage>
</organism>
<dbReference type="Proteomes" id="UP000520767">
    <property type="component" value="Unassembled WGS sequence"/>
</dbReference>
<proteinExistence type="predicted"/>
<feature type="transmembrane region" description="Helical" evidence="2">
    <location>
        <begin position="422"/>
        <end position="452"/>
    </location>
</feature>
<reference evidence="4 5" key="1">
    <citation type="submission" date="2020-08" db="EMBL/GenBank/DDBJ databases">
        <title>Genomic Encyclopedia of Type Strains, Phase III (KMG-III): the genomes of soil and plant-associated and newly described type strains.</title>
        <authorList>
            <person name="Whitman W."/>
        </authorList>
    </citation>
    <scope>NUCLEOTIDE SEQUENCE [LARGE SCALE GENOMIC DNA]</scope>
    <source>
        <strain evidence="4 5">CECT 8960</strain>
    </source>
</reference>
<accession>A0A7W7Q2V4</accession>
<gene>
    <name evidence="4" type="ORF">FHR82_002234</name>
</gene>
<protein>
    <submittedName>
        <fullName evidence="4">Putative iron-regulated membrane protein</fullName>
    </submittedName>
</protein>
<feature type="domain" description="PepSY" evidence="3">
    <location>
        <begin position="89"/>
        <end position="149"/>
    </location>
</feature>
<feature type="transmembrane region" description="Helical" evidence="2">
    <location>
        <begin position="382"/>
        <end position="402"/>
    </location>
</feature>
<evidence type="ECO:0000313" key="5">
    <source>
        <dbReference type="Proteomes" id="UP000520767"/>
    </source>
</evidence>
<keyword evidence="2" id="KW-0472">Membrane</keyword>
<feature type="transmembrane region" description="Helical" evidence="2">
    <location>
        <begin position="231"/>
        <end position="252"/>
    </location>
</feature>
<dbReference type="InterPro" id="IPR005625">
    <property type="entry name" value="PepSY-ass_TM"/>
</dbReference>
<name>A0A7W7Q2V4_9PSEU</name>